<dbReference type="PROSITE" id="PS50835">
    <property type="entry name" value="IG_LIKE"/>
    <property type="match status" value="1"/>
</dbReference>
<dbReference type="InterPro" id="IPR013106">
    <property type="entry name" value="Ig_V-set"/>
</dbReference>
<dbReference type="EMBL" id="JAUPFM010000315">
    <property type="protein sequence ID" value="KAK2809440.1"/>
    <property type="molecule type" value="Genomic_DNA"/>
</dbReference>
<evidence type="ECO:0000256" key="1">
    <source>
        <dbReference type="SAM" id="SignalP"/>
    </source>
</evidence>
<feature type="signal peptide" evidence="1">
    <location>
        <begin position="1"/>
        <end position="23"/>
    </location>
</feature>
<dbReference type="AlphaFoldDB" id="A0AA88IBY3"/>
<reference evidence="3" key="1">
    <citation type="submission" date="2023-07" db="EMBL/GenBank/DDBJ databases">
        <title>Chromosome-level Genome Assembly of Striped Snakehead (Channa striata).</title>
        <authorList>
            <person name="Liu H."/>
        </authorList>
    </citation>
    <scope>NUCLEOTIDE SEQUENCE</scope>
    <source>
        <strain evidence="3">Gz</strain>
        <tissue evidence="3">Muscle</tissue>
    </source>
</reference>
<dbReference type="InterPro" id="IPR013783">
    <property type="entry name" value="Ig-like_fold"/>
</dbReference>
<dbReference type="GO" id="GO:1990782">
    <property type="term" value="F:protein tyrosine kinase binding"/>
    <property type="evidence" value="ECO:0007669"/>
    <property type="project" value="TreeGrafter"/>
</dbReference>
<dbReference type="Proteomes" id="UP001187415">
    <property type="component" value="Unassembled WGS sequence"/>
</dbReference>
<evidence type="ECO:0000313" key="4">
    <source>
        <dbReference type="Proteomes" id="UP001187415"/>
    </source>
</evidence>
<dbReference type="GO" id="GO:0042289">
    <property type="term" value="F:MHC class II protein binding"/>
    <property type="evidence" value="ECO:0007669"/>
    <property type="project" value="TreeGrafter"/>
</dbReference>
<feature type="domain" description="Ig-like" evidence="2">
    <location>
        <begin position="34"/>
        <end position="108"/>
    </location>
</feature>
<dbReference type="GO" id="GO:0009897">
    <property type="term" value="C:external side of plasma membrane"/>
    <property type="evidence" value="ECO:0007669"/>
    <property type="project" value="TreeGrafter"/>
</dbReference>
<dbReference type="PANTHER" id="PTHR11422">
    <property type="entry name" value="T-CELL SURFACE GLYCOPROTEIN CD4"/>
    <property type="match status" value="1"/>
</dbReference>
<comment type="caution">
    <text evidence="3">The sequence shown here is derived from an EMBL/GenBank/DDBJ whole genome shotgun (WGS) entry which is preliminary data.</text>
</comment>
<feature type="chain" id="PRO_5041729300" description="Ig-like domain-containing protein" evidence="1">
    <location>
        <begin position="24"/>
        <end position="142"/>
    </location>
</feature>
<proteinExistence type="predicted"/>
<gene>
    <name evidence="3" type="ORF">Q5P01_000540</name>
</gene>
<dbReference type="InterPro" id="IPR007110">
    <property type="entry name" value="Ig-like_dom"/>
</dbReference>
<dbReference type="GO" id="GO:0035723">
    <property type="term" value="P:interleukin-15-mediated signaling pathway"/>
    <property type="evidence" value="ECO:0007669"/>
    <property type="project" value="TreeGrafter"/>
</dbReference>
<evidence type="ECO:0000313" key="3">
    <source>
        <dbReference type="EMBL" id="KAK2809440.1"/>
    </source>
</evidence>
<organism evidence="3 4">
    <name type="scientific">Channa striata</name>
    <name type="common">Snakehead murrel</name>
    <name type="synonym">Ophicephalus striatus</name>
    <dbReference type="NCBI Taxonomy" id="64152"/>
    <lineage>
        <taxon>Eukaryota</taxon>
        <taxon>Metazoa</taxon>
        <taxon>Chordata</taxon>
        <taxon>Craniata</taxon>
        <taxon>Vertebrata</taxon>
        <taxon>Euteleostomi</taxon>
        <taxon>Actinopterygii</taxon>
        <taxon>Neopterygii</taxon>
        <taxon>Teleostei</taxon>
        <taxon>Neoteleostei</taxon>
        <taxon>Acanthomorphata</taxon>
        <taxon>Anabantaria</taxon>
        <taxon>Anabantiformes</taxon>
        <taxon>Channoidei</taxon>
        <taxon>Channidae</taxon>
        <taxon>Channa</taxon>
    </lineage>
</organism>
<keyword evidence="1" id="KW-0732">Signal</keyword>
<sequence>MMVGFTWIQVVLVLMLMLQFTVTGQFHSITVILGKDVILPCGNVRHDQEKCNRTAWLFSGSGNTVMLVQLGQINTESNSKSDRLSVTERCSLIIKKVTEEDDGRYSCRQFDKSGRQLGSDSGFDLSVVPSEYLHHHVFTSIN</sequence>
<dbReference type="SUPFAM" id="SSF48726">
    <property type="entry name" value="Immunoglobulin"/>
    <property type="match status" value="1"/>
</dbReference>
<dbReference type="GO" id="GO:0045121">
    <property type="term" value="C:membrane raft"/>
    <property type="evidence" value="ECO:0007669"/>
    <property type="project" value="TreeGrafter"/>
</dbReference>
<dbReference type="Pfam" id="PF07686">
    <property type="entry name" value="V-set"/>
    <property type="match status" value="1"/>
</dbReference>
<accession>A0AA88IBY3</accession>
<dbReference type="InterPro" id="IPR003599">
    <property type="entry name" value="Ig_sub"/>
</dbReference>
<dbReference type="InterPro" id="IPR036179">
    <property type="entry name" value="Ig-like_dom_sf"/>
</dbReference>
<dbReference type="PANTHER" id="PTHR11422:SF5">
    <property type="entry name" value="DIVERSE IMMUNOGLOBULIN DOMAIN-CONTAINING PROTEIN 1.1 ISOFORM X1-RELATED"/>
    <property type="match status" value="1"/>
</dbReference>
<evidence type="ECO:0000259" key="2">
    <source>
        <dbReference type="PROSITE" id="PS50835"/>
    </source>
</evidence>
<dbReference type="SMART" id="SM00409">
    <property type="entry name" value="IG"/>
    <property type="match status" value="1"/>
</dbReference>
<dbReference type="Gene3D" id="2.60.40.10">
    <property type="entry name" value="Immunoglobulins"/>
    <property type="match status" value="1"/>
</dbReference>
<keyword evidence="4" id="KW-1185">Reference proteome</keyword>
<protein>
    <recommendedName>
        <fullName evidence="2">Ig-like domain-containing protein</fullName>
    </recommendedName>
</protein>
<name>A0AA88IBY3_CHASR</name>
<dbReference type="GO" id="GO:0070374">
    <property type="term" value="P:positive regulation of ERK1 and ERK2 cascade"/>
    <property type="evidence" value="ECO:0007669"/>
    <property type="project" value="TreeGrafter"/>
</dbReference>
<dbReference type="GO" id="GO:0042110">
    <property type="term" value="P:T cell activation"/>
    <property type="evidence" value="ECO:0007669"/>
    <property type="project" value="TreeGrafter"/>
</dbReference>